<dbReference type="PROSITE" id="PS51192">
    <property type="entry name" value="HELICASE_ATP_BIND_1"/>
    <property type="match status" value="1"/>
</dbReference>
<accession>A0A2T9ZAP0</accession>
<sequence length="283" mass="32452">MDISEEQEKIDKLNQEILNAEKEIKAIERRKNRLILKRKTFEDSILQKQKRITLEKNAQLKNKFDDESFPWSKDLKQTAAQVFGIHEWKFSQIQVMNSILSKRDVFVIMPTGTYNKDKKKGTYSGGKSLCYQLTSLICPGLTVVISPLISLIQDQVFELTRLGINAKSLTSYNHPSENTEILGTLRKFAKSPESEPNPIKLLYLTPERLLKGKRVVSVFESLYAKNLINCFVIDECHCCSEYGHDFRPDYKKLGLLRILFQKVPIMALTATSTNNVKKSVIST</sequence>
<evidence type="ECO:0000259" key="6">
    <source>
        <dbReference type="PROSITE" id="PS51192"/>
    </source>
</evidence>
<evidence type="ECO:0000256" key="1">
    <source>
        <dbReference type="ARBA" id="ARBA00005446"/>
    </source>
</evidence>
<name>A0A2T9ZAP0_9FUNG</name>
<gene>
    <name evidence="7" type="ORF">BB560_003926</name>
</gene>
<dbReference type="Gene3D" id="3.40.50.300">
    <property type="entry name" value="P-loop containing nucleotide triphosphate hydrolases"/>
    <property type="match status" value="1"/>
</dbReference>
<evidence type="ECO:0000313" key="7">
    <source>
        <dbReference type="EMBL" id="PVV01648.1"/>
    </source>
</evidence>
<dbReference type="SMART" id="SM00487">
    <property type="entry name" value="DEXDc"/>
    <property type="match status" value="1"/>
</dbReference>
<evidence type="ECO:0000256" key="2">
    <source>
        <dbReference type="ARBA" id="ARBA00023125"/>
    </source>
</evidence>
<feature type="non-terminal residue" evidence="7">
    <location>
        <position position="283"/>
    </location>
</feature>
<dbReference type="PANTHER" id="PTHR13710">
    <property type="entry name" value="DNA HELICASE RECQ FAMILY MEMBER"/>
    <property type="match status" value="1"/>
</dbReference>
<dbReference type="GO" id="GO:0005694">
    <property type="term" value="C:chromosome"/>
    <property type="evidence" value="ECO:0007669"/>
    <property type="project" value="TreeGrafter"/>
</dbReference>
<keyword evidence="5" id="KW-0175">Coiled coil</keyword>
<protein>
    <recommendedName>
        <fullName evidence="6">Helicase ATP-binding domain-containing protein</fullName>
    </recommendedName>
</protein>
<dbReference type="AlphaFoldDB" id="A0A2T9ZAP0"/>
<dbReference type="PANTHER" id="PTHR13710:SF153">
    <property type="entry name" value="RECQ-LIKE DNA HELICASE BLM"/>
    <property type="match status" value="1"/>
</dbReference>
<keyword evidence="8" id="KW-1185">Reference proteome</keyword>
<dbReference type="STRING" id="133381.A0A2T9ZAP0"/>
<evidence type="ECO:0000313" key="8">
    <source>
        <dbReference type="Proteomes" id="UP000245609"/>
    </source>
</evidence>
<dbReference type="InterPro" id="IPR027417">
    <property type="entry name" value="P-loop_NTPase"/>
</dbReference>
<dbReference type="CDD" id="cd17920">
    <property type="entry name" value="DEXHc_RecQ"/>
    <property type="match status" value="1"/>
</dbReference>
<dbReference type="SUPFAM" id="SSF52540">
    <property type="entry name" value="P-loop containing nucleoside triphosphate hydrolases"/>
    <property type="match status" value="1"/>
</dbReference>
<dbReference type="GO" id="GO:0005524">
    <property type="term" value="F:ATP binding"/>
    <property type="evidence" value="ECO:0007669"/>
    <property type="project" value="InterPro"/>
</dbReference>
<evidence type="ECO:0000256" key="5">
    <source>
        <dbReference type="SAM" id="Coils"/>
    </source>
</evidence>
<dbReference type="Proteomes" id="UP000245609">
    <property type="component" value="Unassembled WGS sequence"/>
</dbReference>
<evidence type="ECO:0000256" key="3">
    <source>
        <dbReference type="ARBA" id="ARBA00023235"/>
    </source>
</evidence>
<dbReference type="InterPro" id="IPR014001">
    <property type="entry name" value="Helicase_ATP-bd"/>
</dbReference>
<feature type="coiled-coil region" evidence="5">
    <location>
        <begin position="3"/>
        <end position="37"/>
    </location>
</feature>
<dbReference type="EMBL" id="MBFS01000920">
    <property type="protein sequence ID" value="PVV01648.1"/>
    <property type="molecule type" value="Genomic_DNA"/>
</dbReference>
<keyword evidence="2" id="KW-0238">DNA-binding</keyword>
<dbReference type="GO" id="GO:0005737">
    <property type="term" value="C:cytoplasm"/>
    <property type="evidence" value="ECO:0007669"/>
    <property type="project" value="TreeGrafter"/>
</dbReference>
<dbReference type="InterPro" id="IPR011545">
    <property type="entry name" value="DEAD/DEAH_box_helicase_dom"/>
</dbReference>
<dbReference type="Pfam" id="PF00270">
    <property type="entry name" value="DEAD"/>
    <property type="match status" value="1"/>
</dbReference>
<keyword evidence="3" id="KW-0413">Isomerase</keyword>
<feature type="domain" description="Helicase ATP-binding" evidence="6">
    <location>
        <begin position="126"/>
        <end position="283"/>
    </location>
</feature>
<comment type="similarity">
    <text evidence="1">Belongs to the helicase family. RecQ subfamily.</text>
</comment>
<organism evidence="7 8">
    <name type="scientific">Smittium megazygosporum</name>
    <dbReference type="NCBI Taxonomy" id="133381"/>
    <lineage>
        <taxon>Eukaryota</taxon>
        <taxon>Fungi</taxon>
        <taxon>Fungi incertae sedis</taxon>
        <taxon>Zoopagomycota</taxon>
        <taxon>Kickxellomycotina</taxon>
        <taxon>Harpellomycetes</taxon>
        <taxon>Harpellales</taxon>
        <taxon>Legeriomycetaceae</taxon>
        <taxon>Smittium</taxon>
    </lineage>
</organism>
<dbReference type="GO" id="GO:0009378">
    <property type="term" value="F:four-way junction helicase activity"/>
    <property type="evidence" value="ECO:0007669"/>
    <property type="project" value="TreeGrafter"/>
</dbReference>
<evidence type="ECO:0000256" key="4">
    <source>
        <dbReference type="ARBA" id="ARBA00023242"/>
    </source>
</evidence>
<comment type="caution">
    <text evidence="7">The sequence shown here is derived from an EMBL/GenBank/DDBJ whole genome shotgun (WGS) entry which is preliminary data.</text>
</comment>
<dbReference type="OrthoDB" id="10261556at2759"/>
<dbReference type="GO" id="GO:0000724">
    <property type="term" value="P:double-strand break repair via homologous recombination"/>
    <property type="evidence" value="ECO:0007669"/>
    <property type="project" value="TreeGrafter"/>
</dbReference>
<proteinExistence type="inferred from homology"/>
<reference evidence="7 8" key="1">
    <citation type="journal article" date="2018" name="MBio">
        <title>Comparative Genomics Reveals the Core Gene Toolbox for the Fungus-Insect Symbiosis.</title>
        <authorList>
            <person name="Wang Y."/>
            <person name="Stata M."/>
            <person name="Wang W."/>
            <person name="Stajich J.E."/>
            <person name="White M.M."/>
            <person name="Moncalvo J.M."/>
        </authorList>
    </citation>
    <scope>NUCLEOTIDE SEQUENCE [LARGE SCALE GENOMIC DNA]</scope>
    <source>
        <strain evidence="7 8">SC-DP-2</strain>
    </source>
</reference>
<keyword evidence="4" id="KW-0539">Nucleus</keyword>
<dbReference type="GO" id="GO:0043138">
    <property type="term" value="F:3'-5' DNA helicase activity"/>
    <property type="evidence" value="ECO:0007669"/>
    <property type="project" value="TreeGrafter"/>
</dbReference>
<dbReference type="GO" id="GO:0005634">
    <property type="term" value="C:nucleus"/>
    <property type="evidence" value="ECO:0007669"/>
    <property type="project" value="TreeGrafter"/>
</dbReference>
<dbReference type="GO" id="GO:0003677">
    <property type="term" value="F:DNA binding"/>
    <property type="evidence" value="ECO:0007669"/>
    <property type="project" value="UniProtKB-KW"/>
</dbReference>